<evidence type="ECO:0000256" key="6">
    <source>
        <dbReference type="ARBA" id="ARBA00023136"/>
    </source>
</evidence>
<proteinExistence type="inferred from homology"/>
<reference evidence="8" key="1">
    <citation type="submission" date="2014-07" db="EMBL/GenBank/DDBJ databases">
        <authorList>
            <person name="Monot Marc"/>
        </authorList>
    </citation>
    <scope>NUCLEOTIDE SEQUENCE</scope>
    <source>
        <strain evidence="10">7032989</strain>
        <strain evidence="8">7032994</strain>
    </source>
</reference>
<dbReference type="GO" id="GO:0015109">
    <property type="term" value="F:chromate transmembrane transporter activity"/>
    <property type="evidence" value="ECO:0007669"/>
    <property type="project" value="InterPro"/>
</dbReference>
<evidence type="ECO:0000256" key="2">
    <source>
        <dbReference type="ARBA" id="ARBA00005262"/>
    </source>
</evidence>
<evidence type="ECO:0000313" key="10">
    <source>
        <dbReference type="EMBL" id="CDT69292.1"/>
    </source>
</evidence>
<dbReference type="KEGG" id="pdf:CD630DERM_33030"/>
<evidence type="ECO:0000313" key="16">
    <source>
        <dbReference type="Proteomes" id="UP000189137"/>
    </source>
</evidence>
<keyword evidence="5 7" id="KW-1133">Transmembrane helix</keyword>
<dbReference type="InterPro" id="IPR052518">
    <property type="entry name" value="CHR_Transporter"/>
</dbReference>
<comment type="similarity">
    <text evidence="2">Belongs to the chromate ion transporter (CHR) (TC 2.A.51) family.</text>
</comment>
<feature type="transmembrane region" description="Helical" evidence="7">
    <location>
        <begin position="74"/>
        <end position="99"/>
    </location>
</feature>
<dbReference type="EMBL" id="DAEPXK010000011">
    <property type="protein sequence ID" value="HBH1541944.1"/>
    <property type="molecule type" value="Genomic_DNA"/>
</dbReference>
<evidence type="ECO:0000313" key="12">
    <source>
        <dbReference type="EMBL" id="HBH2620869.1"/>
    </source>
</evidence>
<dbReference type="EMBL" id="LK932529">
    <property type="protein sequence ID" value="CDS89501.1"/>
    <property type="molecule type" value="Genomic_DNA"/>
</dbReference>
<dbReference type="PANTHER" id="PTHR43663:SF1">
    <property type="entry name" value="CHROMATE TRANSPORTER"/>
    <property type="match status" value="1"/>
</dbReference>
<dbReference type="PATRIC" id="fig|1496.1372.peg.1836"/>
<feature type="transmembrane region" description="Helical" evidence="7">
    <location>
        <begin position="134"/>
        <end position="151"/>
    </location>
</feature>
<dbReference type="OMA" id="YTRVHAL"/>
<keyword evidence="6 7" id="KW-0472">Membrane</keyword>
<evidence type="ECO:0000313" key="17">
    <source>
        <dbReference type="Proteomes" id="UP000372533"/>
    </source>
</evidence>
<evidence type="ECO:0000313" key="15">
    <source>
        <dbReference type="EMBL" id="VHY01182.1"/>
    </source>
</evidence>
<evidence type="ECO:0000313" key="18">
    <source>
        <dbReference type="Proteomes" id="UP000411588"/>
    </source>
</evidence>
<dbReference type="GO" id="GO:0005886">
    <property type="term" value="C:plasma membrane"/>
    <property type="evidence" value="ECO:0007669"/>
    <property type="project" value="UniProtKB-SubCell"/>
</dbReference>
<evidence type="ECO:0000313" key="8">
    <source>
        <dbReference type="EMBL" id="CDS85081.1"/>
    </source>
</evidence>
<dbReference type="AlphaFoldDB" id="A0A031WEG1"/>
<evidence type="ECO:0000313" key="13">
    <source>
        <dbReference type="EMBL" id="SJS59061.1"/>
    </source>
</evidence>
<organism evidence="8">
    <name type="scientific">Clostridioides difficile</name>
    <name type="common">Peptoclostridium difficile</name>
    <dbReference type="NCBI Taxonomy" id="1496"/>
    <lineage>
        <taxon>Bacteria</taxon>
        <taxon>Bacillati</taxon>
        <taxon>Bacillota</taxon>
        <taxon>Clostridia</taxon>
        <taxon>Peptostreptococcales</taxon>
        <taxon>Peptostreptococcaceae</taxon>
        <taxon>Clostridioides</taxon>
    </lineage>
</organism>
<keyword evidence="3" id="KW-1003">Cell membrane</keyword>
<dbReference type="RefSeq" id="WP_003427941.1">
    <property type="nucleotide sequence ID" value="NZ_AP025558.1"/>
</dbReference>
<dbReference type="PANTHER" id="PTHR43663">
    <property type="entry name" value="CHROMATE TRANSPORT PROTEIN-RELATED"/>
    <property type="match status" value="1"/>
</dbReference>
<dbReference type="EMBL" id="CAAJVP010000004">
    <property type="protein sequence ID" value="VHY01182.1"/>
    <property type="molecule type" value="Genomic_DNA"/>
</dbReference>
<dbReference type="InterPro" id="IPR003370">
    <property type="entry name" value="Chromate_transpt"/>
</dbReference>
<evidence type="ECO:0000256" key="4">
    <source>
        <dbReference type="ARBA" id="ARBA00022692"/>
    </source>
</evidence>
<evidence type="ECO:0000313" key="14">
    <source>
        <dbReference type="EMBL" id="VFD34227.1"/>
    </source>
</evidence>
<dbReference type="Proteomes" id="UP000878956">
    <property type="component" value="Unassembled WGS sequence"/>
</dbReference>
<accession>A0A031WEG1</accession>
<dbReference type="Proteomes" id="UP000411588">
    <property type="component" value="Unassembled WGS sequence"/>
</dbReference>
<evidence type="ECO:0000256" key="1">
    <source>
        <dbReference type="ARBA" id="ARBA00004651"/>
    </source>
</evidence>
<feature type="transmembrane region" description="Helical" evidence="7">
    <location>
        <begin position="156"/>
        <end position="174"/>
    </location>
</feature>
<dbReference type="EMBL" id="LK933338">
    <property type="protein sequence ID" value="CDT69292.1"/>
    <property type="molecule type" value="Genomic_DNA"/>
</dbReference>
<evidence type="ECO:0000256" key="7">
    <source>
        <dbReference type="SAM" id="Phobius"/>
    </source>
</evidence>
<comment type="subcellular location">
    <subcellularLocation>
        <location evidence="1">Cell membrane</location>
        <topology evidence="1">Multi-pass membrane protein</topology>
    </subcellularLocation>
</comment>
<reference evidence="11" key="4">
    <citation type="submission" date="2021-06" db="EMBL/GenBank/DDBJ databases">
        <authorList>
            <consortium name="NCBI Pathogen Detection Project"/>
        </authorList>
    </citation>
    <scope>NUCLEOTIDE SEQUENCE</scope>
    <source>
        <strain evidence="12">Clostridioides</strain>
        <strain evidence="11">HN1000</strain>
    </source>
</reference>
<gene>
    <name evidence="8" type="primary">chrA</name>
    <name evidence="14" type="synonym">chrA'</name>
    <name evidence="10" type="ORF">BN1095_640077</name>
    <name evidence="9" type="ORF">BN1096_740134</name>
    <name evidence="8" type="ORF">BN1097_360055</name>
    <name evidence="11" type="ORF">KRM00_001421</name>
    <name evidence="12" type="ORF">KRQ00_002650</name>
    <name evidence="15" type="ORF">SAMEA1402366_01232</name>
    <name evidence="14" type="ORF">SAMEA1402399_02987</name>
    <name evidence="13" type="ORF">SAMEA3375112_02443</name>
</gene>
<dbReference type="GeneID" id="66355797"/>
<reference evidence="14 18" key="3">
    <citation type="submission" date="2019-02" db="EMBL/GenBank/DDBJ databases">
        <authorList>
            <consortium name="Pathogen Informatics"/>
        </authorList>
    </citation>
    <scope>NUCLEOTIDE SEQUENCE [LARGE SCALE GENOMIC DNA]</scope>
    <source>
        <strain evidence="18">clo34</strain>
        <strain evidence="14">Clo34</strain>
        <strain evidence="15">Tl291</strain>
        <strain evidence="17">tl291</strain>
        <strain evidence="13 16">VRECD0157</strain>
    </source>
</reference>
<name>A0A031WEG1_CLODI</name>
<protein>
    <submittedName>
        <fullName evidence="8 9">Chromate transport protein</fullName>
    </submittedName>
    <submittedName>
        <fullName evidence="11 13">Chromate transporter</fullName>
    </submittedName>
</protein>
<evidence type="ECO:0000256" key="5">
    <source>
        <dbReference type="ARBA" id="ARBA00022989"/>
    </source>
</evidence>
<keyword evidence="4 7" id="KW-0812">Transmembrane</keyword>
<dbReference type="Proteomes" id="UP000372533">
    <property type="component" value="Unassembled WGS sequence"/>
</dbReference>
<dbReference type="EMBL" id="FUPS01000008">
    <property type="protein sequence ID" value="SJS59061.1"/>
    <property type="molecule type" value="Genomic_DNA"/>
</dbReference>
<dbReference type="EMBL" id="DAEQIJ010000013">
    <property type="protein sequence ID" value="HBH2620869.1"/>
    <property type="molecule type" value="Genomic_DNA"/>
</dbReference>
<dbReference type="Pfam" id="PF02417">
    <property type="entry name" value="Chromate_transp"/>
    <property type="match status" value="1"/>
</dbReference>
<sequence length="175" mass="19119">MSEIILLFLIFLKIGAFSFGGGYAMLPFIQQEFISKYHFITNQEFLDLLAISQSTPGPVAINSATFVGFKTAGFFGSLAATIGVTIFALIGLTIISKLFSKFKNNKKVENLLTVLRPITLGFILSAAFSSAKEVNWDLYGIIAFIASFYLLYKGKIGSIAIVFVFGILGILLTFL</sequence>
<evidence type="ECO:0000313" key="11">
    <source>
        <dbReference type="EMBL" id="HBH1541944.1"/>
    </source>
</evidence>
<reference evidence="11" key="2">
    <citation type="journal article" date="2018" name="Genome Biol.">
        <title>SKESA: strategic k-mer extension for scrupulous assemblies.</title>
        <authorList>
            <person name="Souvorov A."/>
            <person name="Agarwala R."/>
            <person name="Lipman D.J."/>
        </authorList>
    </citation>
    <scope>NUCLEOTIDE SEQUENCE</scope>
    <source>
        <strain evidence="12">Clostridioides</strain>
        <strain evidence="11">HN1000</strain>
    </source>
</reference>
<evidence type="ECO:0000256" key="3">
    <source>
        <dbReference type="ARBA" id="ARBA00022475"/>
    </source>
</evidence>
<dbReference type="EMBL" id="CAADAN010000012">
    <property type="protein sequence ID" value="VFD34227.1"/>
    <property type="molecule type" value="Genomic_DNA"/>
</dbReference>
<feature type="transmembrane region" description="Helical" evidence="7">
    <location>
        <begin position="111"/>
        <end position="128"/>
    </location>
</feature>
<dbReference type="Proteomes" id="UP000189137">
    <property type="component" value="Unassembled WGS sequence"/>
</dbReference>
<dbReference type="EMBL" id="LK932372">
    <property type="protein sequence ID" value="CDS85081.1"/>
    <property type="molecule type" value="Genomic_DNA"/>
</dbReference>
<dbReference type="Proteomes" id="UP000879542">
    <property type="component" value="Unassembled WGS sequence"/>
</dbReference>
<evidence type="ECO:0000313" key="9">
    <source>
        <dbReference type="EMBL" id="CDS89501.1"/>
    </source>
</evidence>